<evidence type="ECO:0008006" key="8">
    <source>
        <dbReference type="Google" id="ProtNLM"/>
    </source>
</evidence>
<feature type="compositionally biased region" description="Low complexity" evidence="5">
    <location>
        <begin position="187"/>
        <end position="199"/>
    </location>
</feature>
<feature type="compositionally biased region" description="Polar residues" evidence="5">
    <location>
        <begin position="277"/>
        <end position="297"/>
    </location>
</feature>
<evidence type="ECO:0000313" key="6">
    <source>
        <dbReference type="EMBL" id="KPI35913.1"/>
    </source>
</evidence>
<gene>
    <name evidence="6" type="ORF">AB675_10502</name>
</gene>
<accession>A0A0N1GYR0</accession>
<dbReference type="PANTHER" id="PTHR23507">
    <property type="entry name" value="ZGC:174356"/>
    <property type="match status" value="1"/>
</dbReference>
<keyword evidence="3" id="KW-1133">Transmembrane helix</keyword>
<dbReference type="EMBL" id="LFJN01000035">
    <property type="protein sequence ID" value="KPI35913.1"/>
    <property type="molecule type" value="Genomic_DNA"/>
</dbReference>
<feature type="region of interest" description="Disordered" evidence="5">
    <location>
        <begin position="275"/>
        <end position="297"/>
    </location>
</feature>
<dbReference type="RefSeq" id="XP_017995876.1">
    <property type="nucleotide sequence ID" value="XM_018139281.1"/>
</dbReference>
<name>A0A0N1GYR0_9EURO</name>
<dbReference type="Gene3D" id="1.20.1250.20">
    <property type="entry name" value="MFS general substrate transporter like domains"/>
    <property type="match status" value="1"/>
</dbReference>
<sequence>MTVLNLVFVCIMCDITSKEALATSLFRISAVGQFCKVLGPLISGSLMQFNAWWAFITGLGGLVLLIAASWSVPETLSKPTLDDRPISDLDANPTSSKRSILQHIKDGFASLSIVWSSRQLIILVLITPLTAFGAVLGDVLQQYISLRYNWTLANAAFLFSLQGIAATISLFLLLPLFTKYLTKRLSTPSNTTTDTTIATQPLPSDYTTTQPNPTPPTPPTPPSPTHLNARISGLSLLVLSLSYTAQASHPPQSYSYSPSPLRHWEWVAPPAYKRSPLPSSTRRTTVAYSASSLSREC</sequence>
<reference evidence="6 7" key="1">
    <citation type="submission" date="2015-06" db="EMBL/GenBank/DDBJ databases">
        <title>Draft genome of the ant-associated black yeast Phialophora attae CBS 131958.</title>
        <authorList>
            <person name="Moreno L.F."/>
            <person name="Stielow B.J."/>
            <person name="de Hoog S."/>
            <person name="Vicente V.A."/>
            <person name="Weiss V.A."/>
            <person name="de Vries M."/>
            <person name="Cruz L.M."/>
            <person name="Souza E.M."/>
        </authorList>
    </citation>
    <scope>NUCLEOTIDE SEQUENCE [LARGE SCALE GENOMIC DNA]</scope>
    <source>
        <strain evidence="6 7">CBS 131958</strain>
    </source>
</reference>
<evidence type="ECO:0000256" key="4">
    <source>
        <dbReference type="ARBA" id="ARBA00023136"/>
    </source>
</evidence>
<keyword evidence="4" id="KW-0472">Membrane</keyword>
<evidence type="ECO:0000256" key="5">
    <source>
        <dbReference type="SAM" id="MobiDB-lite"/>
    </source>
</evidence>
<protein>
    <recommendedName>
        <fullName evidence="8">Major facilitator superfamily (MFS) profile domain-containing protein</fullName>
    </recommendedName>
</protein>
<dbReference type="GO" id="GO:0016020">
    <property type="term" value="C:membrane"/>
    <property type="evidence" value="ECO:0007669"/>
    <property type="project" value="UniProtKB-SubCell"/>
</dbReference>
<evidence type="ECO:0000256" key="2">
    <source>
        <dbReference type="ARBA" id="ARBA00022692"/>
    </source>
</evidence>
<dbReference type="GO" id="GO:0022857">
    <property type="term" value="F:transmembrane transporter activity"/>
    <property type="evidence" value="ECO:0007669"/>
    <property type="project" value="TreeGrafter"/>
</dbReference>
<keyword evidence="7" id="KW-1185">Reference proteome</keyword>
<feature type="compositionally biased region" description="Pro residues" evidence="5">
    <location>
        <begin position="212"/>
        <end position="224"/>
    </location>
</feature>
<dbReference type="GeneID" id="28731161"/>
<dbReference type="PANTHER" id="PTHR23507:SF1">
    <property type="entry name" value="FI18259P1-RELATED"/>
    <property type="match status" value="1"/>
</dbReference>
<organism evidence="6 7">
    <name type="scientific">Cyphellophora attinorum</name>
    <dbReference type="NCBI Taxonomy" id="1664694"/>
    <lineage>
        <taxon>Eukaryota</taxon>
        <taxon>Fungi</taxon>
        <taxon>Dikarya</taxon>
        <taxon>Ascomycota</taxon>
        <taxon>Pezizomycotina</taxon>
        <taxon>Eurotiomycetes</taxon>
        <taxon>Chaetothyriomycetidae</taxon>
        <taxon>Chaetothyriales</taxon>
        <taxon>Cyphellophoraceae</taxon>
        <taxon>Cyphellophora</taxon>
    </lineage>
</organism>
<evidence type="ECO:0000313" key="7">
    <source>
        <dbReference type="Proteomes" id="UP000038010"/>
    </source>
</evidence>
<proteinExistence type="predicted"/>
<comment type="caution">
    <text evidence="6">The sequence shown here is derived from an EMBL/GenBank/DDBJ whole genome shotgun (WGS) entry which is preliminary data.</text>
</comment>
<dbReference type="VEuPathDB" id="FungiDB:AB675_10502"/>
<dbReference type="InterPro" id="IPR036259">
    <property type="entry name" value="MFS_trans_sf"/>
</dbReference>
<feature type="region of interest" description="Disordered" evidence="5">
    <location>
        <begin position="186"/>
        <end position="226"/>
    </location>
</feature>
<evidence type="ECO:0000256" key="1">
    <source>
        <dbReference type="ARBA" id="ARBA00004141"/>
    </source>
</evidence>
<dbReference type="OrthoDB" id="194139at2759"/>
<keyword evidence="2" id="KW-0812">Transmembrane</keyword>
<evidence type="ECO:0000256" key="3">
    <source>
        <dbReference type="ARBA" id="ARBA00022989"/>
    </source>
</evidence>
<dbReference type="AlphaFoldDB" id="A0A0N1GYR0"/>
<comment type="subcellular location">
    <subcellularLocation>
        <location evidence="1">Membrane</location>
        <topology evidence="1">Multi-pass membrane protein</topology>
    </subcellularLocation>
</comment>
<dbReference type="SUPFAM" id="SSF103473">
    <property type="entry name" value="MFS general substrate transporter"/>
    <property type="match status" value="1"/>
</dbReference>
<dbReference type="Proteomes" id="UP000038010">
    <property type="component" value="Unassembled WGS sequence"/>
</dbReference>